<dbReference type="EMBL" id="JABCRI010000012">
    <property type="protein sequence ID" value="KAF8395975.1"/>
    <property type="molecule type" value="Genomic_DNA"/>
</dbReference>
<dbReference type="OMA" id="PIYITPQ"/>
<keyword evidence="1" id="KW-0863">Zinc-finger</keyword>
<protein>
    <recommendedName>
        <fullName evidence="5">Inhibitor of growth protein N-terminal histone-binding domain-containing protein</fullName>
    </recommendedName>
</protein>
<sequence length="296" mass="34168">MAIARTGVFVDDYSEYSSTLPAELRRLLNTTRELDERSQGMINQTREMTRYCLGLPSQWSKRGNYEDDEAAFEKMQKDIEENQENALSLCTEKVLLAQQAYELIDSHVKRLDEDLNNFAEDLKQEGKIPPDEPAILPPLPIILKDEKRKSFFGTPRPKRLDYRERDWDREQDRDFELMPPPGSHKKSIPAPVDADQPIDPNEPTYCVCHQVSFGDMIACDNENWKQLLEKVGLRSLLVRHVKEVNGSITHVLGSHRKQDSKGSGIAQPAEYFQSEYRFYDFDLCIPFGRGRINCIL</sequence>
<dbReference type="InterPro" id="IPR011011">
    <property type="entry name" value="Znf_FYVE_PHD"/>
</dbReference>
<keyword evidence="7" id="KW-1185">Reference proteome</keyword>
<reference evidence="6 7" key="1">
    <citation type="submission" date="2020-04" db="EMBL/GenBank/DDBJ databases">
        <title>Plant Genome Project.</title>
        <authorList>
            <person name="Zhang R.-G."/>
        </authorList>
    </citation>
    <scope>NUCLEOTIDE SEQUENCE [LARGE SCALE GENOMIC DNA]</scope>
    <source>
        <strain evidence="6">YNK0</strain>
        <tissue evidence="6">Leaf</tissue>
    </source>
</reference>
<keyword evidence="3" id="KW-0156">Chromatin regulator</keyword>
<dbReference type="InterPro" id="IPR024610">
    <property type="entry name" value="ING_N_histone-binding"/>
</dbReference>
<dbReference type="GO" id="GO:0005634">
    <property type="term" value="C:nucleus"/>
    <property type="evidence" value="ECO:0007669"/>
    <property type="project" value="TreeGrafter"/>
</dbReference>
<dbReference type="SUPFAM" id="SSF57903">
    <property type="entry name" value="FYVE/PHD zinc finger"/>
    <property type="match status" value="1"/>
</dbReference>
<dbReference type="GO" id="GO:0006325">
    <property type="term" value="P:chromatin organization"/>
    <property type="evidence" value="ECO:0007669"/>
    <property type="project" value="UniProtKB-KW"/>
</dbReference>
<dbReference type="InterPro" id="IPR013083">
    <property type="entry name" value="Znf_RING/FYVE/PHD"/>
</dbReference>
<dbReference type="Pfam" id="PF12998">
    <property type="entry name" value="ING"/>
    <property type="match status" value="1"/>
</dbReference>
<dbReference type="InterPro" id="IPR028651">
    <property type="entry name" value="ING_fam"/>
</dbReference>
<dbReference type="AlphaFoldDB" id="A0A834YX43"/>
<name>A0A834YX43_TETSI</name>
<evidence type="ECO:0000313" key="7">
    <source>
        <dbReference type="Proteomes" id="UP000655225"/>
    </source>
</evidence>
<dbReference type="PANTHER" id="PTHR10333:SF42">
    <property type="entry name" value="INHIBITOR OF GROWTH PROTEIN 5"/>
    <property type="match status" value="1"/>
</dbReference>
<dbReference type="Proteomes" id="UP000655225">
    <property type="component" value="Unassembled WGS sequence"/>
</dbReference>
<dbReference type="CDD" id="cd17015">
    <property type="entry name" value="ING_plant"/>
    <property type="match status" value="1"/>
</dbReference>
<evidence type="ECO:0000256" key="1">
    <source>
        <dbReference type="ARBA" id="ARBA00022771"/>
    </source>
</evidence>
<evidence type="ECO:0000256" key="2">
    <source>
        <dbReference type="ARBA" id="ARBA00022833"/>
    </source>
</evidence>
<gene>
    <name evidence="6" type="ORF">HHK36_017586</name>
</gene>
<accession>A0A834YX43</accession>
<keyword evidence="1" id="KW-0479">Metal-binding</keyword>
<organism evidence="6 7">
    <name type="scientific">Tetracentron sinense</name>
    <name type="common">Spur-leaf</name>
    <dbReference type="NCBI Taxonomy" id="13715"/>
    <lineage>
        <taxon>Eukaryota</taxon>
        <taxon>Viridiplantae</taxon>
        <taxon>Streptophyta</taxon>
        <taxon>Embryophyta</taxon>
        <taxon>Tracheophyta</taxon>
        <taxon>Spermatophyta</taxon>
        <taxon>Magnoliopsida</taxon>
        <taxon>Trochodendrales</taxon>
        <taxon>Trochodendraceae</taxon>
        <taxon>Tetracentron</taxon>
    </lineage>
</organism>
<evidence type="ECO:0000256" key="4">
    <source>
        <dbReference type="SAM" id="MobiDB-lite"/>
    </source>
</evidence>
<evidence type="ECO:0000259" key="5">
    <source>
        <dbReference type="SMART" id="SM01408"/>
    </source>
</evidence>
<evidence type="ECO:0000256" key="3">
    <source>
        <dbReference type="ARBA" id="ARBA00022853"/>
    </source>
</evidence>
<dbReference type="OrthoDB" id="5411773at2759"/>
<feature type="compositionally biased region" description="Basic and acidic residues" evidence="4">
    <location>
        <begin position="165"/>
        <end position="176"/>
    </location>
</feature>
<feature type="domain" description="Inhibitor of growth protein N-terminal histone-binding" evidence="5">
    <location>
        <begin position="9"/>
        <end position="118"/>
    </location>
</feature>
<dbReference type="SMART" id="SM01408">
    <property type="entry name" value="ING"/>
    <property type="match status" value="1"/>
</dbReference>
<dbReference type="PANTHER" id="PTHR10333">
    <property type="entry name" value="INHIBITOR OF GROWTH PROTEIN"/>
    <property type="match status" value="1"/>
</dbReference>
<feature type="region of interest" description="Disordered" evidence="4">
    <location>
        <begin position="165"/>
        <end position="190"/>
    </location>
</feature>
<proteinExistence type="predicted"/>
<keyword evidence="2" id="KW-0862">Zinc</keyword>
<evidence type="ECO:0000313" key="6">
    <source>
        <dbReference type="EMBL" id="KAF8395975.1"/>
    </source>
</evidence>
<dbReference type="Gene3D" id="6.10.140.1740">
    <property type="match status" value="1"/>
</dbReference>
<comment type="caution">
    <text evidence="6">The sequence shown here is derived from an EMBL/GenBank/DDBJ whole genome shotgun (WGS) entry which is preliminary data.</text>
</comment>
<dbReference type="GO" id="GO:0008270">
    <property type="term" value="F:zinc ion binding"/>
    <property type="evidence" value="ECO:0007669"/>
    <property type="project" value="UniProtKB-KW"/>
</dbReference>
<dbReference type="Gene3D" id="3.30.40.10">
    <property type="entry name" value="Zinc/RING finger domain, C3HC4 (zinc finger)"/>
    <property type="match status" value="1"/>
</dbReference>